<dbReference type="SUPFAM" id="SSF46973">
    <property type="entry name" value="Enzyme IIa from lactose specific PTS, IIa-lac"/>
    <property type="match status" value="1"/>
</dbReference>
<sequence length="104" mass="11592">MDGIEMICFEIISNVGMARGSYVEAIDLATEGKFDEARAKIEEGNQFFVKGHEAHADLIQKEAAGEKTEIILVLVHAEDQLMSAENFKILAEKFIALSEKIYTK</sequence>
<dbReference type="Proteomes" id="UP000261080">
    <property type="component" value="Unassembled WGS sequence"/>
</dbReference>
<dbReference type="GO" id="GO:0016740">
    <property type="term" value="F:transferase activity"/>
    <property type="evidence" value="ECO:0007669"/>
    <property type="project" value="UniProtKB-KW"/>
</dbReference>
<accession>A0A3E3K1H3</accession>
<evidence type="ECO:0000256" key="5">
    <source>
        <dbReference type="PIRSR" id="PIRSR000699-1"/>
    </source>
</evidence>
<dbReference type="PANTHER" id="PTHR34382:SF7">
    <property type="entry name" value="PTS SYSTEM N,N'-DIACETYLCHITOBIOSE-SPECIFIC EIIA COMPONENT"/>
    <property type="match status" value="1"/>
</dbReference>
<evidence type="ECO:0000313" key="9">
    <source>
        <dbReference type="Proteomes" id="UP000261080"/>
    </source>
</evidence>
<keyword evidence="6" id="KW-0460">Magnesium</keyword>
<keyword evidence="4" id="KW-0598">Phosphotransferase system</keyword>
<dbReference type="RefSeq" id="WP_024731997.1">
    <property type="nucleotide sequence ID" value="NZ_BAABYU010000001.1"/>
</dbReference>
<dbReference type="EMBL" id="QVLX01000004">
    <property type="protein sequence ID" value="RGE86913.1"/>
    <property type="molecule type" value="Genomic_DNA"/>
</dbReference>
<dbReference type="PROSITE" id="PS51095">
    <property type="entry name" value="PTS_EIIA_TYPE_3"/>
    <property type="match status" value="1"/>
</dbReference>
<evidence type="ECO:0000256" key="6">
    <source>
        <dbReference type="PIRSR" id="PIRSR000699-2"/>
    </source>
</evidence>
<organism evidence="8 9">
    <name type="scientific">Sellimonas intestinalis</name>
    <dbReference type="NCBI Taxonomy" id="1653434"/>
    <lineage>
        <taxon>Bacteria</taxon>
        <taxon>Bacillati</taxon>
        <taxon>Bacillota</taxon>
        <taxon>Clostridia</taxon>
        <taxon>Lachnospirales</taxon>
        <taxon>Lachnospiraceae</taxon>
        <taxon>Sellimonas</taxon>
    </lineage>
</organism>
<feature type="modified residue" description="Phosphohistidine; by HPr" evidence="7">
    <location>
        <position position="76"/>
    </location>
</feature>
<name>A0A3E3K1H3_9FIRM</name>
<evidence type="ECO:0000313" key="8">
    <source>
        <dbReference type="EMBL" id="RGE86913.1"/>
    </source>
</evidence>
<evidence type="ECO:0000256" key="1">
    <source>
        <dbReference type="ARBA" id="ARBA00022448"/>
    </source>
</evidence>
<protein>
    <submittedName>
        <fullName evidence="8">PTS lactose/cellobiose transporter subunit IIA</fullName>
    </submittedName>
</protein>
<dbReference type="Gene3D" id="1.20.58.80">
    <property type="entry name" value="Phosphotransferase system, lactose/cellobiose-type IIA subunit"/>
    <property type="match status" value="1"/>
</dbReference>
<reference evidence="8 9" key="1">
    <citation type="submission" date="2018-08" db="EMBL/GenBank/DDBJ databases">
        <title>A genome reference for cultivated species of the human gut microbiota.</title>
        <authorList>
            <person name="Zou Y."/>
            <person name="Xue W."/>
            <person name="Luo G."/>
        </authorList>
    </citation>
    <scope>NUCLEOTIDE SEQUENCE [LARGE SCALE GENOMIC DNA]</scope>
    <source>
        <strain evidence="8 9">AF37-2AT</strain>
    </source>
</reference>
<proteinExistence type="predicted"/>
<dbReference type="InterPro" id="IPR036542">
    <property type="entry name" value="PTS_IIA_lac/cel_sf"/>
</dbReference>
<dbReference type="OrthoDB" id="389577at2"/>
<keyword evidence="6" id="KW-0479">Metal-binding</keyword>
<dbReference type="CDD" id="cd00215">
    <property type="entry name" value="PTS_IIA_lac"/>
    <property type="match status" value="1"/>
</dbReference>
<dbReference type="GO" id="GO:0046872">
    <property type="term" value="F:metal ion binding"/>
    <property type="evidence" value="ECO:0007669"/>
    <property type="project" value="UniProtKB-KW"/>
</dbReference>
<feature type="binding site" evidence="6">
    <location>
        <position position="79"/>
    </location>
    <ligand>
        <name>Mg(2+)</name>
        <dbReference type="ChEBI" id="CHEBI:18420"/>
        <note>ligand shared between all trimeric partners</note>
    </ligand>
</feature>
<dbReference type="InterPro" id="IPR003188">
    <property type="entry name" value="PTS_IIA_lac/cel"/>
</dbReference>
<keyword evidence="1" id="KW-0813">Transport</keyword>
<gene>
    <name evidence="8" type="ORF">DW016_08140</name>
</gene>
<evidence type="ECO:0000256" key="4">
    <source>
        <dbReference type="ARBA" id="ARBA00022683"/>
    </source>
</evidence>
<dbReference type="Pfam" id="PF02255">
    <property type="entry name" value="PTS_IIA"/>
    <property type="match status" value="1"/>
</dbReference>
<dbReference type="GO" id="GO:0009401">
    <property type="term" value="P:phosphoenolpyruvate-dependent sugar phosphotransferase system"/>
    <property type="evidence" value="ECO:0007669"/>
    <property type="project" value="UniProtKB-KW"/>
</dbReference>
<dbReference type="AlphaFoldDB" id="A0A3E3K1H3"/>
<keyword evidence="2" id="KW-0762">Sugar transport</keyword>
<comment type="cofactor">
    <cofactor evidence="6">
        <name>Mg(2+)</name>
        <dbReference type="ChEBI" id="CHEBI:18420"/>
    </cofactor>
    <text evidence="6">Binds 1 Mg(2+) ion per trimer.</text>
</comment>
<evidence type="ECO:0000256" key="3">
    <source>
        <dbReference type="ARBA" id="ARBA00022679"/>
    </source>
</evidence>
<evidence type="ECO:0000256" key="7">
    <source>
        <dbReference type="PROSITE-ProRule" id="PRU00418"/>
    </source>
</evidence>
<keyword evidence="9" id="KW-1185">Reference proteome</keyword>
<evidence type="ECO:0000256" key="2">
    <source>
        <dbReference type="ARBA" id="ARBA00022597"/>
    </source>
</evidence>
<dbReference type="PANTHER" id="PTHR34382">
    <property type="entry name" value="PTS SYSTEM N,N'-DIACETYLCHITOBIOSE-SPECIFIC EIIA COMPONENT"/>
    <property type="match status" value="1"/>
</dbReference>
<keyword evidence="3" id="KW-0808">Transferase</keyword>
<dbReference type="PIRSF" id="PIRSF000699">
    <property type="entry name" value="PTS_IILac_III"/>
    <property type="match status" value="1"/>
</dbReference>
<comment type="caution">
    <text evidence="8">The sequence shown here is derived from an EMBL/GenBank/DDBJ whole genome shotgun (WGS) entry which is preliminary data.</text>
</comment>
<feature type="active site" description="Tele-phosphohistidine intermediate" evidence="5">
    <location>
        <position position="76"/>
    </location>
</feature>